<dbReference type="STRING" id="104452.A0A0L7KN59"/>
<dbReference type="PANTHER" id="PTHR33236:SF11">
    <property type="entry name" value="CUB DOMAIN-CONTAINING PROTEIN"/>
    <property type="match status" value="1"/>
</dbReference>
<dbReference type="Pfam" id="PF26080">
    <property type="entry name" value="CUB_animal"/>
    <property type="match status" value="1"/>
</dbReference>
<sequence>ISQVNSELWYSATVLESEQPFGVSKDRVTNYIQADRKYLPLSLGRADEGFRNNSSWLFKERIPNKNDWKPSTLNINPATKYVETKIKRIRKNCSVVPRKEHARTNKNRTRFLDVFEVVEIEHVSCTSSSGLEGVCLHEMECRTSGTAMGSCADGYGTCCVRLLECESQSSAAMGWFTNPDFPYPSTARLSCAVTLNKYSEDVTQIRLDFTSFEFVVSGQNINNVVPILCGINTGQHVYVEVGNAEGPVYLTIQTDTAENRLFSIKVSQLTSSDALAAPAGCLQYFTEPSWYLESFNYLDKSEIGITRVSSYLNNLNYAMCIERAPGTCSVTYSAGYMQIVNYDSGNKHYVTMPCA</sequence>
<proteinExistence type="predicted"/>
<evidence type="ECO:0000313" key="2">
    <source>
        <dbReference type="EMBL" id="KOB64713.1"/>
    </source>
</evidence>
<evidence type="ECO:0000313" key="3">
    <source>
        <dbReference type="Proteomes" id="UP000037510"/>
    </source>
</evidence>
<accession>A0A0L7KN59</accession>
<dbReference type="PANTHER" id="PTHR33236">
    <property type="entry name" value="INTRAFLAGELLAR TRANSPORT PROTEIN 122 FAMILY PROTEIN-RELATED"/>
    <property type="match status" value="1"/>
</dbReference>
<dbReference type="Proteomes" id="UP000037510">
    <property type="component" value="Unassembled WGS sequence"/>
</dbReference>
<dbReference type="EMBL" id="JTDY01008151">
    <property type="protein sequence ID" value="KOB64713.1"/>
    <property type="molecule type" value="Genomic_DNA"/>
</dbReference>
<protein>
    <recommendedName>
        <fullName evidence="1">CUB domain-containing protein</fullName>
    </recommendedName>
</protein>
<dbReference type="AlphaFoldDB" id="A0A0L7KN59"/>
<reference evidence="2 3" key="1">
    <citation type="journal article" date="2015" name="Genome Biol. Evol.">
        <title>The genome of winter moth (Operophtera brumata) provides a genomic perspective on sexual dimorphism and phenology.</title>
        <authorList>
            <person name="Derks M.F."/>
            <person name="Smit S."/>
            <person name="Salis L."/>
            <person name="Schijlen E."/>
            <person name="Bossers A."/>
            <person name="Mateman C."/>
            <person name="Pijl A.S."/>
            <person name="de Ridder D."/>
            <person name="Groenen M.A."/>
            <person name="Visser M.E."/>
            <person name="Megens H.J."/>
        </authorList>
    </citation>
    <scope>NUCLEOTIDE SEQUENCE [LARGE SCALE GENOMIC DNA]</scope>
    <source>
        <strain evidence="2">WM2013NL</strain>
        <tissue evidence="2">Head and thorax</tissue>
    </source>
</reference>
<feature type="non-terminal residue" evidence="2">
    <location>
        <position position="1"/>
    </location>
</feature>
<organism evidence="2 3">
    <name type="scientific">Operophtera brumata</name>
    <name type="common">Winter moth</name>
    <name type="synonym">Phalaena brumata</name>
    <dbReference type="NCBI Taxonomy" id="104452"/>
    <lineage>
        <taxon>Eukaryota</taxon>
        <taxon>Metazoa</taxon>
        <taxon>Ecdysozoa</taxon>
        <taxon>Arthropoda</taxon>
        <taxon>Hexapoda</taxon>
        <taxon>Insecta</taxon>
        <taxon>Pterygota</taxon>
        <taxon>Neoptera</taxon>
        <taxon>Endopterygota</taxon>
        <taxon>Lepidoptera</taxon>
        <taxon>Glossata</taxon>
        <taxon>Ditrysia</taxon>
        <taxon>Geometroidea</taxon>
        <taxon>Geometridae</taxon>
        <taxon>Larentiinae</taxon>
        <taxon>Operophtera</taxon>
    </lineage>
</organism>
<feature type="non-terminal residue" evidence="2">
    <location>
        <position position="355"/>
    </location>
</feature>
<dbReference type="InterPro" id="IPR058698">
    <property type="entry name" value="CUB_metazoa"/>
</dbReference>
<feature type="domain" description="CUB" evidence="1">
    <location>
        <begin position="278"/>
        <end position="336"/>
    </location>
</feature>
<name>A0A0L7KN59_OPEBR</name>
<keyword evidence="3" id="KW-1185">Reference proteome</keyword>
<evidence type="ECO:0000259" key="1">
    <source>
        <dbReference type="Pfam" id="PF26080"/>
    </source>
</evidence>
<gene>
    <name evidence="2" type="ORF">OBRU01_23787</name>
</gene>
<comment type="caution">
    <text evidence="2">The sequence shown here is derived from an EMBL/GenBank/DDBJ whole genome shotgun (WGS) entry which is preliminary data.</text>
</comment>